<evidence type="ECO:0000313" key="4">
    <source>
        <dbReference type="Proteomes" id="UP000634476"/>
    </source>
</evidence>
<protein>
    <recommendedName>
        <fullName evidence="2">Low molecular weight protein antigen 6 PH domain-containing protein</fullName>
    </recommendedName>
</protein>
<dbReference type="Proteomes" id="UP000634476">
    <property type="component" value="Unassembled WGS sequence"/>
</dbReference>
<dbReference type="Pfam" id="PF10756">
    <property type="entry name" value="bPH_6"/>
    <property type="match status" value="1"/>
</dbReference>
<reference evidence="3" key="1">
    <citation type="submission" date="2021-01" db="EMBL/GenBank/DDBJ databases">
        <title>Whole genome shotgun sequence of Planobispora takensis NBRC 109077.</title>
        <authorList>
            <person name="Komaki H."/>
            <person name="Tamura T."/>
        </authorList>
    </citation>
    <scope>NUCLEOTIDE SEQUENCE</scope>
    <source>
        <strain evidence="3">NBRC 109077</strain>
    </source>
</reference>
<accession>A0A8J3WUV6</accession>
<dbReference type="EMBL" id="BOOK01000032">
    <property type="protein sequence ID" value="GII02395.1"/>
    <property type="molecule type" value="Genomic_DNA"/>
</dbReference>
<feature type="transmembrane region" description="Helical" evidence="1">
    <location>
        <begin position="35"/>
        <end position="55"/>
    </location>
</feature>
<feature type="domain" description="Low molecular weight protein antigen 6 PH" evidence="2">
    <location>
        <begin position="83"/>
        <end position="151"/>
    </location>
</feature>
<sequence length="165" mass="18108">MADRPQSRRKVITVSSDRVPAPALPVVWRPKVGPIVAYGLAVLLMLGAVAMAVFLPPPFTIVDKIAVVALAGLVCWVLHLLGRCRVEADERGITLFNVLKVHRYEWPEVIAVTLTESEPWAKIDFSDGMTIGAMGLQGSEKERTARQVRELAALIRERGEAQGSR</sequence>
<keyword evidence="1" id="KW-1133">Transmembrane helix</keyword>
<evidence type="ECO:0000259" key="2">
    <source>
        <dbReference type="Pfam" id="PF10756"/>
    </source>
</evidence>
<evidence type="ECO:0000256" key="1">
    <source>
        <dbReference type="SAM" id="Phobius"/>
    </source>
</evidence>
<comment type="caution">
    <text evidence="3">The sequence shown here is derived from an EMBL/GenBank/DDBJ whole genome shotgun (WGS) entry which is preliminary data.</text>
</comment>
<organism evidence="3 4">
    <name type="scientific">Planobispora takensis</name>
    <dbReference type="NCBI Taxonomy" id="1367882"/>
    <lineage>
        <taxon>Bacteria</taxon>
        <taxon>Bacillati</taxon>
        <taxon>Actinomycetota</taxon>
        <taxon>Actinomycetes</taxon>
        <taxon>Streptosporangiales</taxon>
        <taxon>Streptosporangiaceae</taxon>
        <taxon>Planobispora</taxon>
    </lineage>
</organism>
<dbReference type="InterPro" id="IPR019692">
    <property type="entry name" value="CFP-6_PH"/>
</dbReference>
<keyword evidence="4" id="KW-1185">Reference proteome</keyword>
<feature type="transmembrane region" description="Helical" evidence="1">
    <location>
        <begin position="61"/>
        <end position="81"/>
    </location>
</feature>
<name>A0A8J3WUV6_9ACTN</name>
<evidence type="ECO:0000313" key="3">
    <source>
        <dbReference type="EMBL" id="GII02395.1"/>
    </source>
</evidence>
<proteinExistence type="predicted"/>
<keyword evidence="1" id="KW-0812">Transmembrane</keyword>
<gene>
    <name evidence="3" type="ORF">Pta02_44030</name>
</gene>
<keyword evidence="1" id="KW-0472">Membrane</keyword>
<dbReference type="AlphaFoldDB" id="A0A8J3WUV6"/>